<dbReference type="AlphaFoldDB" id="A0A7H9BJ80"/>
<proteinExistence type="predicted"/>
<dbReference type="KEGG" id="chiz:HQ393_09860"/>
<sequence>MPQQNKAHWQSRRSAECGDLTFTVTLTAQNHRTVKAPHQAREINSDNPS</sequence>
<gene>
    <name evidence="1" type="ORF">HQ393_09860</name>
</gene>
<dbReference type="RefSeq" id="WP_179355042.1">
    <property type="nucleotide sequence ID" value="NZ_CP058627.1"/>
</dbReference>
<reference evidence="1 2" key="1">
    <citation type="submission" date="2020-07" db="EMBL/GenBank/DDBJ databases">
        <title>Complete genome sequence of Chitinibacter sp. 2T18.</title>
        <authorList>
            <person name="Bae J.-W."/>
            <person name="Choi J.-W."/>
        </authorList>
    </citation>
    <scope>NUCLEOTIDE SEQUENCE [LARGE SCALE GENOMIC DNA]</scope>
    <source>
        <strain evidence="1 2">2T18</strain>
    </source>
</reference>
<evidence type="ECO:0000313" key="2">
    <source>
        <dbReference type="Proteomes" id="UP000509597"/>
    </source>
</evidence>
<accession>A0A7H9BJ80</accession>
<evidence type="ECO:0000313" key="1">
    <source>
        <dbReference type="EMBL" id="QLG88529.1"/>
    </source>
</evidence>
<organism evidence="1 2">
    <name type="scientific">Chitinibacter bivalviorum</name>
    <dbReference type="NCBI Taxonomy" id="2739434"/>
    <lineage>
        <taxon>Bacteria</taxon>
        <taxon>Pseudomonadati</taxon>
        <taxon>Pseudomonadota</taxon>
        <taxon>Betaproteobacteria</taxon>
        <taxon>Neisseriales</taxon>
        <taxon>Chitinibacteraceae</taxon>
        <taxon>Chitinibacter</taxon>
    </lineage>
</organism>
<dbReference type="Proteomes" id="UP000509597">
    <property type="component" value="Chromosome"/>
</dbReference>
<protein>
    <submittedName>
        <fullName evidence="1">Uncharacterized protein</fullName>
    </submittedName>
</protein>
<keyword evidence="2" id="KW-1185">Reference proteome</keyword>
<dbReference type="EMBL" id="CP058627">
    <property type="protein sequence ID" value="QLG88529.1"/>
    <property type="molecule type" value="Genomic_DNA"/>
</dbReference>
<name>A0A7H9BJ80_9NEIS</name>